<evidence type="ECO:0000313" key="2">
    <source>
        <dbReference type="EMBL" id="TFD22748.1"/>
    </source>
</evidence>
<dbReference type="InterPro" id="IPR002934">
    <property type="entry name" value="Polymerase_NTP_transf_dom"/>
</dbReference>
<dbReference type="InterPro" id="IPR043519">
    <property type="entry name" value="NT_sf"/>
</dbReference>
<dbReference type="RefSeq" id="WP_134574067.1">
    <property type="nucleotide sequence ID" value="NZ_SOGT01000020.1"/>
</dbReference>
<dbReference type="OrthoDB" id="43980at2"/>
<keyword evidence="3" id="KW-1185">Reference proteome</keyword>
<reference evidence="2 3" key="1">
    <citation type="submission" date="2019-03" db="EMBL/GenBank/DDBJ databases">
        <title>Genomics of glacier-inhabiting Cryobacterium strains.</title>
        <authorList>
            <person name="Liu Q."/>
            <person name="Xin Y.-H."/>
        </authorList>
    </citation>
    <scope>NUCLEOTIDE SEQUENCE [LARGE SCALE GENOMIC DNA]</scope>
    <source>
        <strain evidence="2 3">TMT1-1</strain>
    </source>
</reference>
<evidence type="ECO:0000313" key="3">
    <source>
        <dbReference type="Proteomes" id="UP000298424"/>
    </source>
</evidence>
<gene>
    <name evidence="2" type="ORF">E3T27_16365</name>
</gene>
<comment type="caution">
    <text evidence="2">The sequence shown here is derived from an EMBL/GenBank/DDBJ whole genome shotgun (WGS) entry which is preliminary data.</text>
</comment>
<sequence length="260" mass="28098">MNGRIHGSTQRRSLVSPYAQGMTSALDGALKSAQAFVRKVHPEAAASALAGSIVLGRGTRTSDLDIVVYYDDRPASFAETLRHDGWLVESFVYGPEGIDEWFALEAKQRRPVALDMWAGGIPLVDNVATALLQARAQGVMAAGPEPIGATQQADLRYGLTAAIDDLQGRPDPGEEFAIIADVYKRAGELLLFANRSWLGSGKWLVRRLGNLQDPAAKRLVQWAESVPRSSEELCRIAHEVLESVGGPVQEGHTRGSREVG</sequence>
<feature type="domain" description="Polymerase nucleotidyl transferase" evidence="1">
    <location>
        <begin position="42"/>
        <end position="79"/>
    </location>
</feature>
<dbReference type="EMBL" id="SOGT01000020">
    <property type="protein sequence ID" value="TFD22748.1"/>
    <property type="molecule type" value="Genomic_DNA"/>
</dbReference>
<protein>
    <submittedName>
        <fullName evidence="2">Nucleotidyltransferase domain-containing protein</fullName>
    </submittedName>
</protein>
<dbReference type="Gene3D" id="3.30.460.10">
    <property type="entry name" value="Beta Polymerase, domain 2"/>
    <property type="match status" value="1"/>
</dbReference>
<proteinExistence type="predicted"/>
<accession>A0A4R8ZBG3</accession>
<dbReference type="Proteomes" id="UP000298424">
    <property type="component" value="Unassembled WGS sequence"/>
</dbReference>
<dbReference type="GO" id="GO:0016779">
    <property type="term" value="F:nucleotidyltransferase activity"/>
    <property type="evidence" value="ECO:0007669"/>
    <property type="project" value="InterPro"/>
</dbReference>
<organism evidence="2 3">
    <name type="scientific">Cryobacterium lyxosi</name>
    <dbReference type="NCBI Taxonomy" id="1259228"/>
    <lineage>
        <taxon>Bacteria</taxon>
        <taxon>Bacillati</taxon>
        <taxon>Actinomycetota</taxon>
        <taxon>Actinomycetes</taxon>
        <taxon>Micrococcales</taxon>
        <taxon>Microbacteriaceae</taxon>
        <taxon>Cryobacterium</taxon>
    </lineage>
</organism>
<evidence type="ECO:0000259" key="1">
    <source>
        <dbReference type="Pfam" id="PF01909"/>
    </source>
</evidence>
<keyword evidence="2" id="KW-0808">Transferase</keyword>
<dbReference type="Pfam" id="PF01909">
    <property type="entry name" value="NTP_transf_2"/>
    <property type="match status" value="1"/>
</dbReference>
<dbReference type="AlphaFoldDB" id="A0A4R8ZBG3"/>
<name>A0A4R8ZBG3_9MICO</name>
<dbReference type="SUPFAM" id="SSF81301">
    <property type="entry name" value="Nucleotidyltransferase"/>
    <property type="match status" value="1"/>
</dbReference>